<feature type="site" description="Important for substrate specificity" evidence="4">
    <location>
        <position position="23"/>
    </location>
</feature>
<dbReference type="PANTHER" id="PTHR43213">
    <property type="entry name" value="BIFUNCTIONAL DTTP/UTP PYROPHOSPHATASE/METHYLTRANSFERASE PROTEIN-RELATED"/>
    <property type="match status" value="1"/>
</dbReference>
<dbReference type="HAMAP" id="MF_00528">
    <property type="entry name" value="Maf"/>
    <property type="match status" value="1"/>
</dbReference>
<comment type="catalytic activity">
    <reaction evidence="4">
        <text>UTP + H2O = UMP + diphosphate + H(+)</text>
        <dbReference type="Rhea" id="RHEA:29395"/>
        <dbReference type="ChEBI" id="CHEBI:15377"/>
        <dbReference type="ChEBI" id="CHEBI:15378"/>
        <dbReference type="ChEBI" id="CHEBI:33019"/>
        <dbReference type="ChEBI" id="CHEBI:46398"/>
        <dbReference type="ChEBI" id="CHEBI:57865"/>
        <dbReference type="EC" id="3.6.1.9"/>
    </reaction>
</comment>
<evidence type="ECO:0000256" key="1">
    <source>
        <dbReference type="ARBA" id="ARBA00001968"/>
    </source>
</evidence>
<evidence type="ECO:0000256" key="4">
    <source>
        <dbReference type="HAMAP-Rule" id="MF_00528"/>
    </source>
</evidence>
<dbReference type="GO" id="GO:0036218">
    <property type="term" value="F:dTTP diphosphatase activity"/>
    <property type="evidence" value="ECO:0007669"/>
    <property type="project" value="RHEA"/>
</dbReference>
<protein>
    <recommendedName>
        <fullName evidence="4">dTTP/UTP pyrophosphatase</fullName>
        <shortName evidence="4">dTTPase/UTPase</shortName>
        <ecNumber evidence="4">3.6.1.9</ecNumber>
    </recommendedName>
    <alternativeName>
        <fullName evidence="4">Nucleoside triphosphate pyrophosphatase</fullName>
    </alternativeName>
    <alternativeName>
        <fullName evidence="4">Nucleotide pyrophosphatase</fullName>
        <shortName evidence="4">Nucleotide PPase</shortName>
    </alternativeName>
</protein>
<name>N8Y2L0_ACIGI</name>
<dbReference type="eggNOG" id="COG0424">
    <property type="taxonomic scope" value="Bacteria"/>
</dbReference>
<feature type="site" description="Important for substrate specificity" evidence="4">
    <location>
        <position position="163"/>
    </location>
</feature>
<dbReference type="PIRSF" id="PIRSF006305">
    <property type="entry name" value="Maf"/>
    <property type="match status" value="1"/>
</dbReference>
<evidence type="ECO:0000256" key="3">
    <source>
        <dbReference type="ARBA" id="ARBA00023080"/>
    </source>
</evidence>
<reference evidence="5 6" key="1">
    <citation type="submission" date="2013-02" db="EMBL/GenBank/DDBJ databases">
        <title>The Genome Sequence of Acinetobacter guillouiae NIPH 991.</title>
        <authorList>
            <consortium name="The Broad Institute Genome Sequencing Platform"/>
            <consortium name="The Broad Institute Genome Sequencing Center for Infectious Disease"/>
            <person name="Cerqueira G."/>
            <person name="Feldgarden M."/>
            <person name="Courvalin P."/>
            <person name="Perichon B."/>
            <person name="Grillot-Courvalin C."/>
            <person name="Clermont D."/>
            <person name="Rocha E."/>
            <person name="Yoon E.-J."/>
            <person name="Nemec A."/>
            <person name="Walker B."/>
            <person name="Young S.K."/>
            <person name="Zeng Q."/>
            <person name="Gargeya S."/>
            <person name="Fitzgerald M."/>
            <person name="Haas B."/>
            <person name="Abouelleil A."/>
            <person name="Alvarado L."/>
            <person name="Arachchi H.M."/>
            <person name="Berlin A.M."/>
            <person name="Chapman S.B."/>
            <person name="Dewar J."/>
            <person name="Goldberg J."/>
            <person name="Griggs A."/>
            <person name="Gujja S."/>
            <person name="Hansen M."/>
            <person name="Howarth C."/>
            <person name="Imamovic A."/>
            <person name="Larimer J."/>
            <person name="McCowan C."/>
            <person name="Murphy C."/>
            <person name="Neiman D."/>
            <person name="Pearson M."/>
            <person name="Priest M."/>
            <person name="Roberts A."/>
            <person name="Saif S."/>
            <person name="Shea T."/>
            <person name="Sisk P."/>
            <person name="Sykes S."/>
            <person name="Wortman J."/>
            <person name="Nusbaum C."/>
            <person name="Birren B."/>
        </authorList>
    </citation>
    <scope>NUCLEOTIDE SEQUENCE [LARGE SCALE GENOMIC DNA]</scope>
    <source>
        <strain evidence="5 6">NIPH 991</strain>
    </source>
</reference>
<comment type="caution">
    <text evidence="5">The sequence shown here is derived from an EMBL/GenBank/DDBJ whole genome shotgun (WGS) entry which is preliminary data.</text>
</comment>
<dbReference type="PATRIC" id="fig|1217656.3.peg.4206"/>
<dbReference type="GO" id="GO:0005737">
    <property type="term" value="C:cytoplasm"/>
    <property type="evidence" value="ECO:0007669"/>
    <property type="project" value="UniProtKB-SubCell"/>
</dbReference>
<dbReference type="InterPro" id="IPR029001">
    <property type="entry name" value="ITPase-like_fam"/>
</dbReference>
<dbReference type="SUPFAM" id="SSF52972">
    <property type="entry name" value="ITPase-like"/>
    <property type="match status" value="1"/>
</dbReference>
<dbReference type="GO" id="GO:0009117">
    <property type="term" value="P:nucleotide metabolic process"/>
    <property type="evidence" value="ECO:0007669"/>
    <property type="project" value="UniProtKB-KW"/>
</dbReference>
<evidence type="ECO:0000313" key="5">
    <source>
        <dbReference type="EMBL" id="ENV15539.1"/>
    </source>
</evidence>
<accession>N8Y2L0</accession>
<comment type="cofactor">
    <cofactor evidence="1 4">
        <name>a divalent metal cation</name>
        <dbReference type="ChEBI" id="CHEBI:60240"/>
    </cofactor>
</comment>
<dbReference type="AlphaFoldDB" id="N8Y2L0"/>
<dbReference type="InterPro" id="IPR003697">
    <property type="entry name" value="Maf-like"/>
</dbReference>
<keyword evidence="3 4" id="KW-0546">Nucleotide metabolism</keyword>
<keyword evidence="4" id="KW-0963">Cytoplasm</keyword>
<keyword evidence="6" id="KW-1185">Reference proteome</keyword>
<evidence type="ECO:0000313" key="6">
    <source>
        <dbReference type="Proteomes" id="UP000013148"/>
    </source>
</evidence>
<comment type="similarity">
    <text evidence="4">Belongs to the Maf family. YhdE subfamily.</text>
</comment>
<comment type="caution">
    <text evidence="4">Lacks conserved residue(s) required for the propagation of feature annotation.</text>
</comment>
<feature type="active site" description="Proton acceptor" evidence="4">
    <location>
        <position position="80"/>
    </location>
</feature>
<dbReference type="GO" id="GO:0036221">
    <property type="term" value="F:UTP diphosphatase activity"/>
    <property type="evidence" value="ECO:0007669"/>
    <property type="project" value="RHEA"/>
</dbReference>
<dbReference type="Pfam" id="PF02545">
    <property type="entry name" value="Maf"/>
    <property type="match status" value="1"/>
</dbReference>
<dbReference type="NCBIfam" id="TIGR00172">
    <property type="entry name" value="maf"/>
    <property type="match status" value="1"/>
</dbReference>
<dbReference type="EMBL" id="APPJ01000014">
    <property type="protein sequence ID" value="ENV15539.1"/>
    <property type="molecule type" value="Genomic_DNA"/>
</dbReference>
<dbReference type="PANTHER" id="PTHR43213:SF5">
    <property type="entry name" value="BIFUNCTIONAL DTTP_UTP PYROPHOSPHATASE_METHYLTRANSFERASE PROTEIN-RELATED"/>
    <property type="match status" value="1"/>
</dbReference>
<dbReference type="Gene3D" id="3.90.950.10">
    <property type="match status" value="1"/>
</dbReference>
<dbReference type="EC" id="3.6.1.9" evidence="4"/>
<gene>
    <name evidence="5" type="ORF">F964_04265</name>
</gene>
<evidence type="ECO:0000256" key="2">
    <source>
        <dbReference type="ARBA" id="ARBA00022801"/>
    </source>
</evidence>
<dbReference type="Proteomes" id="UP000013148">
    <property type="component" value="Unassembled WGS sequence"/>
</dbReference>
<organism evidence="5 6">
    <name type="scientific">Acinetobacter guillouiae NIPH 991</name>
    <dbReference type="NCBI Taxonomy" id="1217656"/>
    <lineage>
        <taxon>Bacteria</taxon>
        <taxon>Pseudomonadati</taxon>
        <taxon>Pseudomonadota</taxon>
        <taxon>Gammaproteobacteria</taxon>
        <taxon>Moraxellales</taxon>
        <taxon>Moraxellaceae</taxon>
        <taxon>Acinetobacter</taxon>
    </lineage>
</organism>
<comment type="function">
    <text evidence="4">Nucleoside triphosphate pyrophosphatase that hydrolyzes dTTP and UTP. May have a dual role in cell division arrest and in preventing the incorporation of modified nucleotides into cellular nucleic acids.</text>
</comment>
<comment type="catalytic activity">
    <reaction evidence="4">
        <text>dTTP + H2O = dTMP + diphosphate + H(+)</text>
        <dbReference type="Rhea" id="RHEA:28534"/>
        <dbReference type="ChEBI" id="CHEBI:15377"/>
        <dbReference type="ChEBI" id="CHEBI:15378"/>
        <dbReference type="ChEBI" id="CHEBI:33019"/>
        <dbReference type="ChEBI" id="CHEBI:37568"/>
        <dbReference type="ChEBI" id="CHEBI:63528"/>
        <dbReference type="EC" id="3.6.1.9"/>
    </reaction>
</comment>
<comment type="subcellular location">
    <subcellularLocation>
        <location evidence="4">Cytoplasm</location>
    </subcellularLocation>
</comment>
<dbReference type="CDD" id="cd00555">
    <property type="entry name" value="Maf"/>
    <property type="match status" value="1"/>
</dbReference>
<proteinExistence type="inferred from homology"/>
<dbReference type="HOGENOM" id="CLU_040416_2_1_6"/>
<keyword evidence="2 4" id="KW-0378">Hydrolase</keyword>
<sequence>MLASSLLFIKKMAHLILASGSPRRKELLLQVGLDFGIHSPDIDESVLEHEQIEQYVQRLAESKAKVVLALHPQSTVIAADTSLVFANQIIGKPTSKQHAFEIWTLLSGQKHEVLTGVCVANAHQLLSVVVRTEVEFQQFSLNDMEEYWATGEPLGKAGAYAIQGIAAKYVTGIKGSYSNVVGLPLHETIQLLDRIDQRS</sequence>
<feature type="site" description="Important for substrate specificity" evidence="4">
    <location>
        <position position="81"/>
    </location>
</feature>